<dbReference type="STRING" id="1121877.FEAC_22890"/>
<dbReference type="RefSeq" id="WP_035390289.1">
    <property type="nucleotide sequence ID" value="NZ_JQKF01000022.1"/>
</dbReference>
<evidence type="ECO:0000313" key="2">
    <source>
        <dbReference type="EMBL" id="KJE75992.1"/>
    </source>
</evidence>
<dbReference type="Proteomes" id="UP000032336">
    <property type="component" value="Unassembled WGS sequence"/>
</dbReference>
<dbReference type="InterPro" id="IPR037664">
    <property type="entry name" value="BldD_C"/>
</dbReference>
<feature type="domain" description="HTH cro/C1-type" evidence="1">
    <location>
        <begin position="16"/>
        <end position="72"/>
    </location>
</feature>
<dbReference type="CDD" id="cd00093">
    <property type="entry name" value="HTH_XRE"/>
    <property type="match status" value="1"/>
</dbReference>
<dbReference type="EMBL" id="JXUW01000024">
    <property type="protein sequence ID" value="KJE75992.1"/>
    <property type="molecule type" value="Genomic_DNA"/>
</dbReference>
<dbReference type="Pfam" id="PF21179">
    <property type="entry name" value="BldD-like_C"/>
    <property type="match status" value="1"/>
</dbReference>
<evidence type="ECO:0000313" key="3">
    <source>
        <dbReference type="Proteomes" id="UP000032336"/>
    </source>
</evidence>
<dbReference type="GeneID" id="78373340"/>
<dbReference type="Gene3D" id="1.10.10.1930">
    <property type="match status" value="1"/>
</dbReference>
<dbReference type="PROSITE" id="PS50943">
    <property type="entry name" value="HTH_CROC1"/>
    <property type="match status" value="1"/>
</dbReference>
<dbReference type="AlphaFoldDB" id="A0A0D8FUR1"/>
<dbReference type="eggNOG" id="COG1396">
    <property type="taxonomic scope" value="Bacteria"/>
</dbReference>
<dbReference type="CDD" id="cd16837">
    <property type="entry name" value="BldD_C_like"/>
    <property type="match status" value="1"/>
</dbReference>
<name>A0A0D8FUR1_9ACTN</name>
<comment type="caution">
    <text evidence="2">The sequence shown here is derived from an EMBL/GenBank/DDBJ whole genome shotgun (WGS) entry which is preliminary data.</text>
</comment>
<evidence type="ECO:0000259" key="1">
    <source>
        <dbReference type="PROSITE" id="PS50943"/>
    </source>
</evidence>
<dbReference type="OrthoDB" id="5183072at2"/>
<dbReference type="Gene3D" id="1.10.260.40">
    <property type="entry name" value="lambda repressor-like DNA-binding domains"/>
    <property type="match status" value="1"/>
</dbReference>
<accession>A0A0D8FUR1</accession>
<keyword evidence="3" id="KW-1185">Reference proteome</keyword>
<organism evidence="2 3">
    <name type="scientific">Ferrimicrobium acidiphilum DSM 19497</name>
    <dbReference type="NCBI Taxonomy" id="1121877"/>
    <lineage>
        <taxon>Bacteria</taxon>
        <taxon>Bacillati</taxon>
        <taxon>Actinomycetota</taxon>
        <taxon>Acidimicrobiia</taxon>
        <taxon>Acidimicrobiales</taxon>
        <taxon>Acidimicrobiaceae</taxon>
        <taxon>Ferrimicrobium</taxon>
    </lineage>
</organism>
<dbReference type="InterPro" id="IPR038099">
    <property type="entry name" value="BldD-like_C_sf"/>
</dbReference>
<protein>
    <submittedName>
        <fullName evidence="2">Helix-turn-helix domain protein</fullName>
    </submittedName>
</protein>
<dbReference type="SMART" id="SM00530">
    <property type="entry name" value="HTH_XRE"/>
    <property type="match status" value="1"/>
</dbReference>
<dbReference type="Pfam" id="PF01381">
    <property type="entry name" value="HTH_3"/>
    <property type="match status" value="1"/>
</dbReference>
<reference evidence="2 3" key="1">
    <citation type="submission" date="2015-01" db="EMBL/GenBank/DDBJ databases">
        <title>Draft genome of the acidophilic iron oxidizer Ferrimicrobium acidiphilum strain T23.</title>
        <authorList>
            <person name="Poehlein A."/>
            <person name="Eisen S."/>
            <person name="Schloemann M."/>
            <person name="Johnson B.D."/>
            <person name="Daniel R."/>
            <person name="Muehling M."/>
        </authorList>
    </citation>
    <scope>NUCLEOTIDE SEQUENCE [LARGE SCALE GENOMIC DNA]</scope>
    <source>
        <strain evidence="2 3">T23</strain>
    </source>
</reference>
<sequence>MDQAERDYAREVGKRLRSVRKQQRYSLQAVEAISEKEFKASVLGAYERGERSISVPRLQRLAEFYHVGVDQLLPPELAGREFFALSNRDRVASVTDDHNRIDLAGLERQISAGVARSRVTGSVKCTIDLGRLSSMIGPERDLISRYLSMIQISRQDFNGRVMTVRSDDLKIIGAVLGLSFEDMIAFLDDLGLRVSS</sequence>
<dbReference type="GO" id="GO:0045892">
    <property type="term" value="P:negative regulation of DNA-templated transcription"/>
    <property type="evidence" value="ECO:0007669"/>
    <property type="project" value="InterPro"/>
</dbReference>
<proteinExistence type="predicted"/>
<dbReference type="SUPFAM" id="SSF47413">
    <property type="entry name" value="lambda repressor-like DNA-binding domains"/>
    <property type="match status" value="1"/>
</dbReference>
<dbReference type="InterPro" id="IPR001387">
    <property type="entry name" value="Cro/C1-type_HTH"/>
</dbReference>
<gene>
    <name evidence="2" type="ORF">FEAC_22890</name>
</gene>
<dbReference type="InterPro" id="IPR010982">
    <property type="entry name" value="Lambda_DNA-bd_dom_sf"/>
</dbReference>
<dbReference type="GO" id="GO:0003677">
    <property type="term" value="F:DNA binding"/>
    <property type="evidence" value="ECO:0007669"/>
    <property type="project" value="InterPro"/>
</dbReference>